<sequence>MSSRIPSRRSSSRSSTTPFIFLFLVLSCSLAVLWRFWILRLRKVAASEDTYIQNWQHQNAQLSKSTSVKVAPHIVDSSSIEVVEPSIATNGVIGPAELGVLFVDSLSPLHLGLSCSSRGTRRLQGAALGPVAAARVVSLADYKGLRWGPLPQLESCHSPTTRGCAGARCRSSSRGTRRLQGAALGPVAAARVVALADYKGLRWGPLPQLESCHSPTGTCIAGQQIMQTQFEEMVKLLEEKDKQIRDRDKHIKRLAENERMVPPPCRQSPSGLCKRGFLRCTRALSLDATPLPAPGRCPSQSTPLPAPGLPLLPQAHPRRPPPGLRSSRPGTCRARAPPLPQSTPPASARAPLLPQSTLLESASDC</sequence>
<dbReference type="PROSITE" id="PS51257">
    <property type="entry name" value="PROKAR_LIPOPROTEIN"/>
    <property type="match status" value="1"/>
</dbReference>
<keyword evidence="2" id="KW-0472">Membrane</keyword>
<comment type="caution">
    <text evidence="3">The sequence shown here is derived from an EMBL/GenBank/DDBJ whole genome shotgun (WGS) entry which is preliminary data.</text>
</comment>
<feature type="region of interest" description="Disordered" evidence="1">
    <location>
        <begin position="291"/>
        <end position="365"/>
    </location>
</feature>
<gene>
    <name evidence="3" type="ORF">CYMTET_16946</name>
</gene>
<accession>A0AAE0GB86</accession>
<dbReference type="AlphaFoldDB" id="A0AAE0GB86"/>
<name>A0AAE0GB86_9CHLO</name>
<evidence type="ECO:0000256" key="2">
    <source>
        <dbReference type="SAM" id="Phobius"/>
    </source>
</evidence>
<dbReference type="EMBL" id="LGRX02007489">
    <property type="protein sequence ID" value="KAK3274899.1"/>
    <property type="molecule type" value="Genomic_DNA"/>
</dbReference>
<evidence type="ECO:0000313" key="4">
    <source>
        <dbReference type="Proteomes" id="UP001190700"/>
    </source>
</evidence>
<evidence type="ECO:0000313" key="3">
    <source>
        <dbReference type="EMBL" id="KAK3274899.1"/>
    </source>
</evidence>
<proteinExistence type="predicted"/>
<evidence type="ECO:0000256" key="1">
    <source>
        <dbReference type="SAM" id="MobiDB-lite"/>
    </source>
</evidence>
<keyword evidence="2" id="KW-0812">Transmembrane</keyword>
<feature type="compositionally biased region" description="Polar residues" evidence="1">
    <location>
        <begin position="354"/>
        <end position="365"/>
    </location>
</feature>
<reference evidence="3 4" key="1">
    <citation type="journal article" date="2015" name="Genome Biol. Evol.">
        <title>Comparative Genomics of a Bacterivorous Green Alga Reveals Evolutionary Causalities and Consequences of Phago-Mixotrophic Mode of Nutrition.</title>
        <authorList>
            <person name="Burns J.A."/>
            <person name="Paasch A."/>
            <person name="Narechania A."/>
            <person name="Kim E."/>
        </authorList>
    </citation>
    <scope>NUCLEOTIDE SEQUENCE [LARGE SCALE GENOMIC DNA]</scope>
    <source>
        <strain evidence="3 4">PLY_AMNH</strain>
    </source>
</reference>
<protein>
    <submittedName>
        <fullName evidence="3">Uncharacterized protein</fullName>
    </submittedName>
</protein>
<organism evidence="3 4">
    <name type="scientific">Cymbomonas tetramitiformis</name>
    <dbReference type="NCBI Taxonomy" id="36881"/>
    <lineage>
        <taxon>Eukaryota</taxon>
        <taxon>Viridiplantae</taxon>
        <taxon>Chlorophyta</taxon>
        <taxon>Pyramimonadophyceae</taxon>
        <taxon>Pyramimonadales</taxon>
        <taxon>Pyramimonadaceae</taxon>
        <taxon>Cymbomonas</taxon>
    </lineage>
</organism>
<feature type="transmembrane region" description="Helical" evidence="2">
    <location>
        <begin position="20"/>
        <end position="38"/>
    </location>
</feature>
<keyword evidence="2" id="KW-1133">Transmembrane helix</keyword>
<keyword evidence="4" id="KW-1185">Reference proteome</keyword>
<dbReference type="Proteomes" id="UP001190700">
    <property type="component" value="Unassembled WGS sequence"/>
</dbReference>